<dbReference type="Pfam" id="PF07883">
    <property type="entry name" value="Cupin_2"/>
    <property type="match status" value="1"/>
</dbReference>
<dbReference type="InterPro" id="IPR047142">
    <property type="entry name" value="OryJ/VirC-like"/>
</dbReference>
<evidence type="ECO:0000259" key="1">
    <source>
        <dbReference type="Pfam" id="PF07883"/>
    </source>
</evidence>
<evidence type="ECO:0000313" key="2">
    <source>
        <dbReference type="EMBL" id="GES35997.1"/>
    </source>
</evidence>
<dbReference type="Gene3D" id="2.60.120.10">
    <property type="entry name" value="Jelly Rolls"/>
    <property type="match status" value="1"/>
</dbReference>
<dbReference type="PANTHER" id="PTHR36156:SF2">
    <property type="entry name" value="CUPIN TYPE-2 DOMAIN-CONTAINING PROTEIN"/>
    <property type="match status" value="1"/>
</dbReference>
<dbReference type="EMBL" id="BLAH01000037">
    <property type="protein sequence ID" value="GES35997.1"/>
    <property type="molecule type" value="Genomic_DNA"/>
</dbReference>
<dbReference type="InterPro" id="IPR011051">
    <property type="entry name" value="RmlC_Cupin_sf"/>
</dbReference>
<dbReference type="CDD" id="cd02231">
    <property type="entry name" value="cupin_BLL6423-like"/>
    <property type="match status" value="1"/>
</dbReference>
<proteinExistence type="predicted"/>
<comment type="caution">
    <text evidence="2">The sequence shown here is derived from an EMBL/GenBank/DDBJ whole genome shotgun (WGS) entry which is preliminary data.</text>
</comment>
<sequence length="179" mass="18823">MAEMSITRVVTGVNNERKAVFTSVGTPRFAAAGGMDIGNVWGTPDDGSVTVGKGGSDEPVFAPFFPEGTGTRLCVVHWPPAGAADDADSDGDAPDSEAAQPGLIGAFEEANPGMHTTETIDYGICLSGEIYLELDDGQEQLITPGTIVVQRGTRHAWRNRSNEVCTMVYALCGAKWADS</sequence>
<evidence type="ECO:0000313" key="3">
    <source>
        <dbReference type="Proteomes" id="UP000325466"/>
    </source>
</evidence>
<keyword evidence="3" id="KW-1185">Reference proteome</keyword>
<dbReference type="PANTHER" id="PTHR36156">
    <property type="entry name" value="SLR2101 PROTEIN"/>
    <property type="match status" value="1"/>
</dbReference>
<dbReference type="RefSeq" id="WP_051446107.1">
    <property type="nucleotide sequence ID" value="NZ_BAAAYP010000046.1"/>
</dbReference>
<reference evidence="2 3" key="1">
    <citation type="journal article" date="2018" name="Biodegradation">
        <title>1,4-Dioxane degradation characteristics of Rhodococcus aetherivorans JCM 14343.</title>
        <authorList>
            <person name="Inoue D."/>
            <person name="Tsunoda T."/>
            <person name="Yamamoto N."/>
            <person name="Ike M."/>
            <person name="Sei K."/>
        </authorList>
    </citation>
    <scope>NUCLEOTIDE SEQUENCE [LARGE SCALE GENOMIC DNA]</scope>
    <source>
        <strain evidence="2 3">JCM 14343</strain>
    </source>
</reference>
<dbReference type="InterPro" id="IPR013096">
    <property type="entry name" value="Cupin_2"/>
</dbReference>
<gene>
    <name evidence="2" type="ORF">RAJCM14343_1246</name>
</gene>
<dbReference type="SUPFAM" id="SSF51182">
    <property type="entry name" value="RmlC-like cupins"/>
    <property type="match status" value="1"/>
</dbReference>
<protein>
    <submittedName>
        <fullName evidence="2">Bll6423 protein</fullName>
    </submittedName>
</protein>
<name>A0ABQ0YHI3_9NOCA</name>
<dbReference type="Proteomes" id="UP000325466">
    <property type="component" value="Unassembled WGS sequence"/>
</dbReference>
<feature type="domain" description="Cupin type-2" evidence="1">
    <location>
        <begin position="114"/>
        <end position="168"/>
    </location>
</feature>
<accession>A0ABQ0YHI3</accession>
<dbReference type="InterPro" id="IPR014710">
    <property type="entry name" value="RmlC-like_jellyroll"/>
</dbReference>
<organism evidence="2 3">
    <name type="scientific">Rhodococcus aetherivorans</name>
    <dbReference type="NCBI Taxonomy" id="191292"/>
    <lineage>
        <taxon>Bacteria</taxon>
        <taxon>Bacillati</taxon>
        <taxon>Actinomycetota</taxon>
        <taxon>Actinomycetes</taxon>
        <taxon>Mycobacteriales</taxon>
        <taxon>Nocardiaceae</taxon>
        <taxon>Rhodococcus</taxon>
    </lineage>
</organism>